<protein>
    <submittedName>
        <fullName evidence="1">Uncharacterized protein</fullName>
    </submittedName>
</protein>
<accession>A0A6J8DNH8</accession>
<name>A0A6J8DNH8_MYTCO</name>
<proteinExistence type="predicted"/>
<keyword evidence="2" id="KW-1185">Reference proteome</keyword>
<evidence type="ECO:0000313" key="1">
    <source>
        <dbReference type="EMBL" id="CAC5410148.1"/>
    </source>
</evidence>
<dbReference type="AlphaFoldDB" id="A0A6J8DNH8"/>
<sequence>MDIIKVDIQQNCSEQKKLRKIWSCQTPKDNKSGVSAINRKNKEEFLEKERVRRRKRYIPALELNEKDLKKKRAMKNKHVKKHYLRKKETLQTAIQMNELPASSETRAKSNAQHAPLLVKLPVTIPNRAKGVRKTYQRALKRANRYVSNLQ</sequence>
<organism evidence="1 2">
    <name type="scientific">Mytilus coruscus</name>
    <name type="common">Sea mussel</name>
    <dbReference type="NCBI Taxonomy" id="42192"/>
    <lineage>
        <taxon>Eukaryota</taxon>
        <taxon>Metazoa</taxon>
        <taxon>Spiralia</taxon>
        <taxon>Lophotrochozoa</taxon>
        <taxon>Mollusca</taxon>
        <taxon>Bivalvia</taxon>
        <taxon>Autobranchia</taxon>
        <taxon>Pteriomorphia</taxon>
        <taxon>Mytilida</taxon>
        <taxon>Mytiloidea</taxon>
        <taxon>Mytilidae</taxon>
        <taxon>Mytilinae</taxon>
        <taxon>Mytilus</taxon>
    </lineage>
</organism>
<dbReference type="EMBL" id="CACVKT020007709">
    <property type="protein sequence ID" value="CAC5410148.1"/>
    <property type="molecule type" value="Genomic_DNA"/>
</dbReference>
<gene>
    <name evidence="1" type="ORF">MCOR_43352</name>
</gene>
<dbReference type="Proteomes" id="UP000507470">
    <property type="component" value="Unassembled WGS sequence"/>
</dbReference>
<evidence type="ECO:0000313" key="2">
    <source>
        <dbReference type="Proteomes" id="UP000507470"/>
    </source>
</evidence>
<reference evidence="1 2" key="1">
    <citation type="submission" date="2020-06" db="EMBL/GenBank/DDBJ databases">
        <authorList>
            <person name="Li R."/>
            <person name="Bekaert M."/>
        </authorList>
    </citation>
    <scope>NUCLEOTIDE SEQUENCE [LARGE SCALE GENOMIC DNA]</scope>
    <source>
        <strain evidence="2">wild</strain>
    </source>
</reference>